<evidence type="ECO:0000313" key="1">
    <source>
        <dbReference type="EMBL" id="MFD2831890.1"/>
    </source>
</evidence>
<sequence>MKYFFISYLFILMTINCGTFQDKETIEFVKYETFTRGSTTNISVHPNSIQVKKAGMQTSEYTEEISVKQWKEVLAAMEDIEISSIGRLETSTEDSSRDAAAQAVLSIKKNDSVYITSQFDDGNAPKAVKPLVEAILRLAENVE</sequence>
<proteinExistence type="predicted"/>
<reference evidence="2" key="1">
    <citation type="journal article" date="2019" name="Int. J. Syst. Evol. Microbiol.">
        <title>The Global Catalogue of Microorganisms (GCM) 10K type strain sequencing project: providing services to taxonomists for standard genome sequencing and annotation.</title>
        <authorList>
            <consortium name="The Broad Institute Genomics Platform"/>
            <consortium name="The Broad Institute Genome Sequencing Center for Infectious Disease"/>
            <person name="Wu L."/>
            <person name="Ma J."/>
        </authorList>
    </citation>
    <scope>NUCLEOTIDE SEQUENCE [LARGE SCALE GENOMIC DNA]</scope>
    <source>
        <strain evidence="2">KCTC 52925</strain>
    </source>
</reference>
<evidence type="ECO:0008006" key="3">
    <source>
        <dbReference type="Google" id="ProtNLM"/>
    </source>
</evidence>
<gene>
    <name evidence="1" type="ORF">ACFSYS_01230</name>
</gene>
<protein>
    <recommendedName>
        <fullName evidence="3">Lipoprotein</fullName>
    </recommendedName>
</protein>
<keyword evidence="2" id="KW-1185">Reference proteome</keyword>
<dbReference type="EMBL" id="JBHUOJ010000004">
    <property type="protein sequence ID" value="MFD2831890.1"/>
    <property type="molecule type" value="Genomic_DNA"/>
</dbReference>
<dbReference type="Proteomes" id="UP001597438">
    <property type="component" value="Unassembled WGS sequence"/>
</dbReference>
<name>A0ABW5WYJ0_9FLAO</name>
<comment type="caution">
    <text evidence="1">The sequence shown here is derived from an EMBL/GenBank/DDBJ whole genome shotgun (WGS) entry which is preliminary data.</text>
</comment>
<organism evidence="1 2">
    <name type="scientific">Christiangramia antarctica</name>
    <dbReference type="NCBI Taxonomy" id="2058158"/>
    <lineage>
        <taxon>Bacteria</taxon>
        <taxon>Pseudomonadati</taxon>
        <taxon>Bacteroidota</taxon>
        <taxon>Flavobacteriia</taxon>
        <taxon>Flavobacteriales</taxon>
        <taxon>Flavobacteriaceae</taxon>
        <taxon>Christiangramia</taxon>
    </lineage>
</organism>
<evidence type="ECO:0000313" key="2">
    <source>
        <dbReference type="Proteomes" id="UP001597438"/>
    </source>
</evidence>
<dbReference type="RefSeq" id="WP_251739815.1">
    <property type="nucleotide sequence ID" value="NZ_JBHUOJ010000004.1"/>
</dbReference>
<accession>A0ABW5WYJ0</accession>